<proteinExistence type="predicted"/>
<evidence type="ECO:0000313" key="2">
    <source>
        <dbReference type="Proteomes" id="UP000051677"/>
    </source>
</evidence>
<dbReference type="EMBL" id="LKTM01000050">
    <property type="protein sequence ID" value="KQH80012.1"/>
    <property type="molecule type" value="Genomic_DNA"/>
</dbReference>
<sequence>MAQYFTPTFLNAAGQIVAALDPEDYGSGLKLMGHTRADAPLMSAVAAILSLDGALRVAWAGDYADNEPGRGTNLYFLIEDRHFVRFEGLVFPGVEPNRKTPRPSAVCDYICNLDKQQYIHIPSLGIDFDGWRRTPLPLLTAEYGAPQPDAPPNNVGTWARDRICYTQTPPSPGWTPAPPTAC</sequence>
<name>A0A0Q2XFK1_MYCGO</name>
<dbReference type="RefSeq" id="WP_055577107.1">
    <property type="nucleotide sequence ID" value="NZ_LKTM01000050.1"/>
</dbReference>
<gene>
    <name evidence="1" type="ORF">AO501_12530</name>
</gene>
<evidence type="ECO:0000313" key="1">
    <source>
        <dbReference type="EMBL" id="KQH80012.1"/>
    </source>
</evidence>
<protein>
    <submittedName>
        <fullName evidence="1">Uncharacterized protein</fullName>
    </submittedName>
</protein>
<dbReference type="AlphaFoldDB" id="A0A0Q2XFK1"/>
<organism evidence="1 2">
    <name type="scientific">Mycobacterium gordonae</name>
    <dbReference type="NCBI Taxonomy" id="1778"/>
    <lineage>
        <taxon>Bacteria</taxon>
        <taxon>Bacillati</taxon>
        <taxon>Actinomycetota</taxon>
        <taxon>Actinomycetes</taxon>
        <taxon>Mycobacteriales</taxon>
        <taxon>Mycobacteriaceae</taxon>
        <taxon>Mycobacterium</taxon>
    </lineage>
</organism>
<dbReference type="Proteomes" id="UP000051677">
    <property type="component" value="Unassembled WGS sequence"/>
</dbReference>
<accession>A0A0Q2XFK1</accession>
<reference evidence="1 2" key="1">
    <citation type="submission" date="2015-10" db="EMBL/GenBank/DDBJ databases">
        <title>Mycobacterium gordonae draft genome assembly.</title>
        <authorList>
            <person name="Ustinova V."/>
            <person name="Smirnova T."/>
            <person name="Blagodatskikh K."/>
            <person name="Varlamov D."/>
            <person name="Larionova E."/>
            <person name="Chernousova L."/>
        </authorList>
    </citation>
    <scope>NUCLEOTIDE SEQUENCE [LARGE SCALE GENOMIC DNA]</scope>
    <source>
        <strain evidence="1 2">CTRI 14-8773</strain>
    </source>
</reference>
<dbReference type="OrthoDB" id="4552463at2"/>
<comment type="caution">
    <text evidence="1">The sequence shown here is derived from an EMBL/GenBank/DDBJ whole genome shotgun (WGS) entry which is preliminary data.</text>
</comment>